<dbReference type="SMART" id="SM00014">
    <property type="entry name" value="acidPPc"/>
    <property type="match status" value="1"/>
</dbReference>
<keyword evidence="4" id="KW-1185">Reference proteome</keyword>
<evidence type="ECO:0000313" key="3">
    <source>
        <dbReference type="EMBL" id="MCK2212235.1"/>
    </source>
</evidence>
<dbReference type="InterPro" id="IPR036938">
    <property type="entry name" value="PAP2/HPO_sf"/>
</dbReference>
<dbReference type="RefSeq" id="WP_242371740.1">
    <property type="nucleotide sequence ID" value="NZ_JAKRKC020000001.1"/>
</dbReference>
<keyword evidence="1" id="KW-0812">Transmembrane</keyword>
<protein>
    <submittedName>
        <fullName evidence="3">Phosphatase PAP2 family protein</fullName>
    </submittedName>
</protein>
<keyword evidence="1" id="KW-0472">Membrane</keyword>
<dbReference type="Pfam" id="PF01569">
    <property type="entry name" value="PAP2"/>
    <property type="match status" value="1"/>
</dbReference>
<dbReference type="EMBL" id="JAKRKC020000001">
    <property type="protein sequence ID" value="MCK2212235.1"/>
    <property type="molecule type" value="Genomic_DNA"/>
</dbReference>
<keyword evidence="1" id="KW-1133">Transmembrane helix</keyword>
<dbReference type="PANTHER" id="PTHR14969">
    <property type="entry name" value="SPHINGOSINE-1-PHOSPHATE PHOSPHOHYDROLASE"/>
    <property type="match status" value="1"/>
</dbReference>
<dbReference type="Gene3D" id="1.20.144.10">
    <property type="entry name" value="Phosphatidic acid phosphatase type 2/haloperoxidase"/>
    <property type="match status" value="1"/>
</dbReference>
<proteinExistence type="predicted"/>
<dbReference type="SUPFAM" id="SSF48317">
    <property type="entry name" value="Acid phosphatase/Vanadium-dependent haloperoxidase"/>
    <property type="match status" value="1"/>
</dbReference>
<dbReference type="Proteomes" id="UP001317259">
    <property type="component" value="Unassembled WGS sequence"/>
</dbReference>
<feature type="transmembrane region" description="Helical" evidence="1">
    <location>
        <begin position="65"/>
        <end position="83"/>
    </location>
</feature>
<comment type="caution">
    <text evidence="3">The sequence shown here is derived from an EMBL/GenBank/DDBJ whole genome shotgun (WGS) entry which is preliminary data.</text>
</comment>
<reference evidence="3 4" key="1">
    <citation type="submission" date="2022-04" db="EMBL/GenBank/DDBJ databases">
        <title>Genome draft of Actinomadura sp. ATCC 31491.</title>
        <authorList>
            <person name="Shi X."/>
            <person name="Du Y."/>
        </authorList>
    </citation>
    <scope>NUCLEOTIDE SEQUENCE [LARGE SCALE GENOMIC DNA]</scope>
    <source>
        <strain evidence="3 4">ATCC 31491</strain>
    </source>
</reference>
<accession>A0ABT0FJJ9</accession>
<gene>
    <name evidence="3" type="ORF">MF672_000245</name>
</gene>
<dbReference type="PANTHER" id="PTHR14969:SF13">
    <property type="entry name" value="AT30094P"/>
    <property type="match status" value="1"/>
</dbReference>
<feature type="transmembrane region" description="Helical" evidence="1">
    <location>
        <begin position="131"/>
        <end position="149"/>
    </location>
</feature>
<feature type="transmembrane region" description="Helical" evidence="1">
    <location>
        <begin position="187"/>
        <end position="206"/>
    </location>
</feature>
<name>A0ABT0FJJ9_9ACTN</name>
<organism evidence="3 4">
    <name type="scientific">Actinomadura luzonensis</name>
    <dbReference type="NCBI Taxonomy" id="2805427"/>
    <lineage>
        <taxon>Bacteria</taxon>
        <taxon>Bacillati</taxon>
        <taxon>Actinomycetota</taxon>
        <taxon>Actinomycetes</taxon>
        <taxon>Streptosporangiales</taxon>
        <taxon>Thermomonosporaceae</taxon>
        <taxon>Actinomadura</taxon>
    </lineage>
</organism>
<sequence length="225" mass="24800">MTEHVKYYARAILLPLLLMAAVTYGAGEAILAWPTGEAGLSRSLAADRTSLWNTLTDYGTSLSDTPYIVALTAIAAILFRLLWKRWLESAFLIVAVWSQSLVFLATTEVVGRHRPPVQHLDPAPPTSSFPSGHVSAAVAFYCGLALVLSTHVRNRALQVLIWVLGVAAPLIVAFSRMYRGMHFFTDVTWGLLLGVACVIVAARAILYRRERQERRREVSRPVVAA</sequence>
<dbReference type="CDD" id="cd03392">
    <property type="entry name" value="PAP2_like_2"/>
    <property type="match status" value="1"/>
</dbReference>
<evidence type="ECO:0000256" key="1">
    <source>
        <dbReference type="SAM" id="Phobius"/>
    </source>
</evidence>
<dbReference type="InterPro" id="IPR000326">
    <property type="entry name" value="PAP2/HPO"/>
</dbReference>
<evidence type="ECO:0000313" key="4">
    <source>
        <dbReference type="Proteomes" id="UP001317259"/>
    </source>
</evidence>
<feature type="transmembrane region" description="Helical" evidence="1">
    <location>
        <begin position="12"/>
        <end position="33"/>
    </location>
</feature>
<feature type="transmembrane region" description="Helical" evidence="1">
    <location>
        <begin position="90"/>
        <end position="111"/>
    </location>
</feature>
<feature type="transmembrane region" description="Helical" evidence="1">
    <location>
        <begin position="156"/>
        <end position="175"/>
    </location>
</feature>
<feature type="domain" description="Phosphatidic acid phosphatase type 2/haloperoxidase" evidence="2">
    <location>
        <begin position="91"/>
        <end position="202"/>
    </location>
</feature>
<evidence type="ECO:0000259" key="2">
    <source>
        <dbReference type="SMART" id="SM00014"/>
    </source>
</evidence>